<name>A0ABW2KLZ1_9ACTN</name>
<dbReference type="GO" id="GO:0004519">
    <property type="term" value="F:endonuclease activity"/>
    <property type="evidence" value="ECO:0007669"/>
    <property type="project" value="UniProtKB-KW"/>
</dbReference>
<dbReference type="Proteomes" id="UP001596540">
    <property type="component" value="Unassembled WGS sequence"/>
</dbReference>
<feature type="domain" description="Putative restriction endonuclease" evidence="1">
    <location>
        <begin position="32"/>
        <end position="189"/>
    </location>
</feature>
<gene>
    <name evidence="2" type="ORF">ACFQRF_21020</name>
</gene>
<comment type="caution">
    <text evidence="2">The sequence shown here is derived from an EMBL/GenBank/DDBJ whole genome shotgun (WGS) entry which is preliminary data.</text>
</comment>
<evidence type="ECO:0000313" key="2">
    <source>
        <dbReference type="EMBL" id="MFC7330210.1"/>
    </source>
</evidence>
<dbReference type="InterPro" id="IPR008538">
    <property type="entry name" value="Uma2"/>
</dbReference>
<dbReference type="PANTHER" id="PTHR35400">
    <property type="entry name" value="SLR1083 PROTEIN"/>
    <property type="match status" value="1"/>
</dbReference>
<evidence type="ECO:0000313" key="3">
    <source>
        <dbReference type="Proteomes" id="UP001596540"/>
    </source>
</evidence>
<protein>
    <submittedName>
        <fullName evidence="2">Uma2 family endonuclease</fullName>
    </submittedName>
</protein>
<evidence type="ECO:0000259" key="1">
    <source>
        <dbReference type="Pfam" id="PF05685"/>
    </source>
</evidence>
<keyword evidence="3" id="KW-1185">Reference proteome</keyword>
<dbReference type="Pfam" id="PF05685">
    <property type="entry name" value="Uma2"/>
    <property type="match status" value="1"/>
</dbReference>
<keyword evidence="2" id="KW-0255">Endonuclease</keyword>
<dbReference type="PANTHER" id="PTHR35400:SF3">
    <property type="entry name" value="SLL1072 PROTEIN"/>
    <property type="match status" value="1"/>
</dbReference>
<sequence length="199" mass="21766">MTDDNGTQEETMSLAVQHASPDLAQLADDLVVPEGYRVEIIGGTLVVSPTPSGMHAHILTVLQGDLYDAAPEGHLPYQVVTITLPRTNERYIPDLVVLPRKVVTTYQDFVFPASELLLAVEITSPTNPENDRIRKLRGYALAAVPMYLLIDPLDNSASLFEEPHGGLYQRRTRVPFGGTLTLPDPFGVDIDTSAFIAPE</sequence>
<dbReference type="InterPro" id="IPR012296">
    <property type="entry name" value="Nuclease_put_TT1808"/>
</dbReference>
<proteinExistence type="predicted"/>
<dbReference type="SUPFAM" id="SSF52980">
    <property type="entry name" value="Restriction endonuclease-like"/>
    <property type="match status" value="1"/>
</dbReference>
<dbReference type="Gene3D" id="3.90.1570.10">
    <property type="entry name" value="tt1808, chain A"/>
    <property type="match status" value="1"/>
</dbReference>
<dbReference type="InterPro" id="IPR011335">
    <property type="entry name" value="Restrct_endonuc-II-like"/>
</dbReference>
<accession>A0ABW2KLZ1</accession>
<keyword evidence="2" id="KW-0540">Nuclease</keyword>
<reference evidence="3" key="1">
    <citation type="journal article" date="2019" name="Int. J. Syst. Evol. Microbiol.">
        <title>The Global Catalogue of Microorganisms (GCM) 10K type strain sequencing project: providing services to taxonomists for standard genome sequencing and annotation.</title>
        <authorList>
            <consortium name="The Broad Institute Genomics Platform"/>
            <consortium name="The Broad Institute Genome Sequencing Center for Infectious Disease"/>
            <person name="Wu L."/>
            <person name="Ma J."/>
        </authorList>
    </citation>
    <scope>NUCLEOTIDE SEQUENCE [LARGE SCALE GENOMIC DNA]</scope>
    <source>
        <strain evidence="3">CGMCC 4.7382</strain>
    </source>
</reference>
<organism evidence="2 3">
    <name type="scientific">Marinactinospora rubrisoli</name>
    <dbReference type="NCBI Taxonomy" id="2715399"/>
    <lineage>
        <taxon>Bacteria</taxon>
        <taxon>Bacillati</taxon>
        <taxon>Actinomycetota</taxon>
        <taxon>Actinomycetes</taxon>
        <taxon>Streptosporangiales</taxon>
        <taxon>Nocardiopsidaceae</taxon>
        <taxon>Marinactinospora</taxon>
    </lineage>
</organism>
<dbReference type="CDD" id="cd06260">
    <property type="entry name" value="DUF820-like"/>
    <property type="match status" value="1"/>
</dbReference>
<keyword evidence="2" id="KW-0378">Hydrolase</keyword>
<dbReference type="EMBL" id="JBHTBH010000010">
    <property type="protein sequence ID" value="MFC7330210.1"/>
    <property type="molecule type" value="Genomic_DNA"/>
</dbReference>
<dbReference type="RefSeq" id="WP_379872844.1">
    <property type="nucleotide sequence ID" value="NZ_JBHTBH010000010.1"/>
</dbReference>